<dbReference type="Pfam" id="PF11162">
    <property type="entry name" value="DUF2946"/>
    <property type="match status" value="1"/>
</dbReference>
<proteinExistence type="predicted"/>
<feature type="region of interest" description="Disordered" evidence="1">
    <location>
        <begin position="107"/>
        <end position="126"/>
    </location>
</feature>
<dbReference type="Proteomes" id="UP000577362">
    <property type="component" value="Unassembled WGS sequence"/>
</dbReference>
<protein>
    <recommendedName>
        <fullName evidence="5">DUF2946 domain-containing protein</fullName>
    </recommendedName>
</protein>
<dbReference type="AlphaFoldDB" id="A0A840BXN3"/>
<evidence type="ECO:0000313" key="3">
    <source>
        <dbReference type="EMBL" id="MBB4015536.1"/>
    </source>
</evidence>
<keyword evidence="2" id="KW-0732">Signal</keyword>
<dbReference type="InterPro" id="IPR021333">
    <property type="entry name" value="DUF2946"/>
</dbReference>
<evidence type="ECO:0008006" key="5">
    <source>
        <dbReference type="Google" id="ProtNLM"/>
    </source>
</evidence>
<feature type="chain" id="PRO_5032503053" description="DUF2946 domain-containing protein" evidence="2">
    <location>
        <begin position="34"/>
        <end position="126"/>
    </location>
</feature>
<organism evidence="3 4">
    <name type="scientific">Chelatococcus caeni</name>
    <dbReference type="NCBI Taxonomy" id="1348468"/>
    <lineage>
        <taxon>Bacteria</taxon>
        <taxon>Pseudomonadati</taxon>
        <taxon>Pseudomonadota</taxon>
        <taxon>Alphaproteobacteria</taxon>
        <taxon>Hyphomicrobiales</taxon>
        <taxon>Chelatococcaceae</taxon>
        <taxon>Chelatococcus</taxon>
    </lineage>
</organism>
<keyword evidence="4" id="KW-1185">Reference proteome</keyword>
<sequence>MRLPRLLAVLALAYALALQALLAGAVGVMPATAADGSGATLELAWCMPGGGDHASGDEAPGGHHDLRCILACGQLTPSPALVPAAVPSAAPVARALLDGPAPLAAEPLSRRDLSRLKPAPRAPPMI</sequence>
<accession>A0A840BXN3</accession>
<evidence type="ECO:0000313" key="4">
    <source>
        <dbReference type="Proteomes" id="UP000577362"/>
    </source>
</evidence>
<comment type="caution">
    <text evidence="3">The sequence shown here is derived from an EMBL/GenBank/DDBJ whole genome shotgun (WGS) entry which is preliminary data.</text>
</comment>
<reference evidence="3 4" key="1">
    <citation type="submission" date="2020-08" db="EMBL/GenBank/DDBJ databases">
        <title>Genomic Encyclopedia of Type Strains, Phase IV (KMG-IV): sequencing the most valuable type-strain genomes for metagenomic binning, comparative biology and taxonomic classification.</title>
        <authorList>
            <person name="Goeker M."/>
        </authorList>
    </citation>
    <scope>NUCLEOTIDE SEQUENCE [LARGE SCALE GENOMIC DNA]</scope>
    <source>
        <strain evidence="3 4">DSM 103737</strain>
    </source>
</reference>
<feature type="signal peptide" evidence="2">
    <location>
        <begin position="1"/>
        <end position="33"/>
    </location>
</feature>
<name>A0A840BXN3_9HYPH</name>
<evidence type="ECO:0000256" key="2">
    <source>
        <dbReference type="SAM" id="SignalP"/>
    </source>
</evidence>
<dbReference type="RefSeq" id="WP_183315640.1">
    <property type="nucleotide sequence ID" value="NZ_JACIEN010000001.1"/>
</dbReference>
<evidence type="ECO:0000256" key="1">
    <source>
        <dbReference type="SAM" id="MobiDB-lite"/>
    </source>
</evidence>
<dbReference type="EMBL" id="JACIEN010000001">
    <property type="protein sequence ID" value="MBB4015536.1"/>
    <property type="molecule type" value="Genomic_DNA"/>
</dbReference>
<gene>
    <name evidence="3" type="ORF">GGR16_000542</name>
</gene>